<dbReference type="AlphaFoldDB" id="A0A6C0JKK3"/>
<accession>A0A6C0JKK3</accession>
<dbReference type="EMBL" id="MN740430">
    <property type="protein sequence ID" value="QHU06129.1"/>
    <property type="molecule type" value="Genomic_DNA"/>
</dbReference>
<evidence type="ECO:0000313" key="1">
    <source>
        <dbReference type="EMBL" id="QHU06129.1"/>
    </source>
</evidence>
<sequence>MSTILDLPNYDYHDHDHDKHKDRKPAKTLNRQKTIHLLPVPFELAELINSYCFYDKITSKTRKLKQFIHLKFLYANDSRKNNYEWGGDDPDKCEQWSIELTDKNLYSDPRYPRFDAWTLDTYEEQQFQATNCATCGNYKISSTTGYSVYELLTAVESQILEWCEEIRSRMPANLRCECYLRNIGNIVDDEDDFVVPEEDEVYDIVNDIVTDIETMQV</sequence>
<protein>
    <submittedName>
        <fullName evidence="1">Uncharacterized protein</fullName>
    </submittedName>
</protein>
<name>A0A6C0JKK3_9ZZZZ</name>
<proteinExistence type="predicted"/>
<organism evidence="1">
    <name type="scientific">viral metagenome</name>
    <dbReference type="NCBI Taxonomy" id="1070528"/>
    <lineage>
        <taxon>unclassified sequences</taxon>
        <taxon>metagenomes</taxon>
        <taxon>organismal metagenomes</taxon>
    </lineage>
</organism>
<reference evidence="1" key="1">
    <citation type="journal article" date="2020" name="Nature">
        <title>Giant virus diversity and host interactions through global metagenomics.</title>
        <authorList>
            <person name="Schulz F."/>
            <person name="Roux S."/>
            <person name="Paez-Espino D."/>
            <person name="Jungbluth S."/>
            <person name="Walsh D.A."/>
            <person name="Denef V.J."/>
            <person name="McMahon K.D."/>
            <person name="Konstantinidis K.T."/>
            <person name="Eloe-Fadrosh E.A."/>
            <person name="Kyrpides N.C."/>
            <person name="Woyke T."/>
        </authorList>
    </citation>
    <scope>NUCLEOTIDE SEQUENCE</scope>
    <source>
        <strain evidence="1">GVMAG-M-3300027747-57</strain>
    </source>
</reference>